<dbReference type="Gene3D" id="1.10.10.10">
    <property type="entry name" value="Winged helix-like DNA-binding domain superfamily/Winged helix DNA-binding domain"/>
    <property type="match status" value="1"/>
</dbReference>
<evidence type="ECO:0000256" key="5">
    <source>
        <dbReference type="ARBA" id="ARBA00023163"/>
    </source>
</evidence>
<evidence type="ECO:0000256" key="6">
    <source>
        <dbReference type="PROSITE-ProRule" id="PRU00169"/>
    </source>
</evidence>
<name>I7Z7A7_9GAMM</name>
<dbReference type="STRING" id="1172194.WQQ_41140"/>
<comment type="caution">
    <text evidence="11">The sequence shown here is derived from an EMBL/GenBank/DDBJ whole genome shotgun (WGS) entry which is preliminary data.</text>
</comment>
<evidence type="ECO:0000256" key="2">
    <source>
        <dbReference type="ARBA" id="ARBA00023012"/>
    </source>
</evidence>
<evidence type="ECO:0000256" key="1">
    <source>
        <dbReference type="ARBA" id="ARBA00022553"/>
    </source>
</evidence>
<keyword evidence="5" id="KW-0804">Transcription</keyword>
<dbReference type="Gene3D" id="3.40.50.2300">
    <property type="match status" value="1"/>
</dbReference>
<protein>
    <submittedName>
        <fullName evidence="11">Response regulator with CheY-like receiver domain and winged-helix DNA-binding domain protein</fullName>
    </submittedName>
</protein>
<keyword evidence="3" id="KW-0805">Transcription regulation</keyword>
<dbReference type="PATRIC" id="fig|1172194.4.peg.3998"/>
<sequence>MRALVIEDDVKLRDNISGCLAEAGFEVIGAHDGRSGIDVATQDGIDVAVVDVGLPYVSGIDIIRQVRRAGRAYPVLILTARDGWQSKVEGLEAGADDYLVKPFQKEELVARVKVLLRRSNTQTKSVLQSGPYALDTAAKSVSVNGQPVELTSYEYNLLEHLVTHAGKVLSKDALSNFLYGGDEERDSNVIEVFVRRLRKKLDPDGSISPITTYRGSGYSWEVERPQEERSADKTSGLMANREAVV</sequence>
<dbReference type="InterPro" id="IPR001789">
    <property type="entry name" value="Sig_transdc_resp-reg_receiver"/>
</dbReference>
<dbReference type="GO" id="GO:0000976">
    <property type="term" value="F:transcription cis-regulatory region binding"/>
    <property type="evidence" value="ECO:0007669"/>
    <property type="project" value="TreeGrafter"/>
</dbReference>
<dbReference type="Pfam" id="PF00486">
    <property type="entry name" value="Trans_reg_C"/>
    <property type="match status" value="1"/>
</dbReference>
<feature type="region of interest" description="Disordered" evidence="8">
    <location>
        <begin position="221"/>
        <end position="245"/>
    </location>
</feature>
<evidence type="ECO:0000259" key="10">
    <source>
        <dbReference type="PROSITE" id="PS51755"/>
    </source>
</evidence>
<accession>I7Z7A7</accession>
<dbReference type="CDD" id="cd00383">
    <property type="entry name" value="trans_reg_C"/>
    <property type="match status" value="1"/>
</dbReference>
<dbReference type="Gene3D" id="6.10.250.690">
    <property type="match status" value="1"/>
</dbReference>
<keyword evidence="2" id="KW-0902">Two-component regulatory system</keyword>
<evidence type="ECO:0000313" key="12">
    <source>
        <dbReference type="Proteomes" id="UP000003704"/>
    </source>
</evidence>
<dbReference type="RefSeq" id="WP_007187049.1">
    <property type="nucleotide sequence ID" value="NZ_AKGD01000004.1"/>
</dbReference>
<evidence type="ECO:0000256" key="7">
    <source>
        <dbReference type="PROSITE-ProRule" id="PRU01091"/>
    </source>
</evidence>
<keyword evidence="4 7" id="KW-0238">DNA-binding</keyword>
<dbReference type="GO" id="GO:0005829">
    <property type="term" value="C:cytosol"/>
    <property type="evidence" value="ECO:0007669"/>
    <property type="project" value="TreeGrafter"/>
</dbReference>
<dbReference type="EMBL" id="AKGD01000004">
    <property type="protein sequence ID" value="EIT67679.1"/>
    <property type="molecule type" value="Genomic_DNA"/>
</dbReference>
<dbReference type="Proteomes" id="UP000003704">
    <property type="component" value="Unassembled WGS sequence"/>
</dbReference>
<gene>
    <name evidence="11" type="ORF">WQQ_41140</name>
</gene>
<feature type="domain" description="Response regulatory" evidence="9">
    <location>
        <begin position="2"/>
        <end position="116"/>
    </location>
</feature>
<dbReference type="InterPro" id="IPR001867">
    <property type="entry name" value="OmpR/PhoB-type_DNA-bd"/>
</dbReference>
<dbReference type="PANTHER" id="PTHR48111:SF71">
    <property type="entry name" value="TRANSCRIPTIONAL REGULATORY PROTEIN PHOP"/>
    <property type="match status" value="1"/>
</dbReference>
<dbReference type="PANTHER" id="PTHR48111">
    <property type="entry name" value="REGULATOR OF RPOS"/>
    <property type="match status" value="1"/>
</dbReference>
<dbReference type="PROSITE" id="PS51755">
    <property type="entry name" value="OMPR_PHOB"/>
    <property type="match status" value="1"/>
</dbReference>
<dbReference type="SMART" id="SM00862">
    <property type="entry name" value="Trans_reg_C"/>
    <property type="match status" value="1"/>
</dbReference>
<reference evidence="11 12" key="1">
    <citation type="journal article" date="2012" name="J. Bacteriol.">
        <title>Genome Sequence of n-Alkane-Degrading Hydrocarboniphaga effusa Strain AP103T (ATCC BAA-332T).</title>
        <authorList>
            <person name="Chang H.K."/>
            <person name="Zylstra G.J."/>
            <person name="Chae J.C."/>
        </authorList>
    </citation>
    <scope>NUCLEOTIDE SEQUENCE [LARGE SCALE GENOMIC DNA]</scope>
    <source>
        <strain evidence="11 12">AP103</strain>
    </source>
</reference>
<evidence type="ECO:0000256" key="3">
    <source>
        <dbReference type="ARBA" id="ARBA00023015"/>
    </source>
</evidence>
<evidence type="ECO:0000313" key="11">
    <source>
        <dbReference type="EMBL" id="EIT67679.1"/>
    </source>
</evidence>
<dbReference type="SMART" id="SM00448">
    <property type="entry name" value="REC"/>
    <property type="match status" value="1"/>
</dbReference>
<dbReference type="AlphaFoldDB" id="I7Z7A7"/>
<feature type="domain" description="OmpR/PhoB-type" evidence="10">
    <location>
        <begin position="124"/>
        <end position="222"/>
    </location>
</feature>
<feature type="modified residue" description="4-aspartylphosphate" evidence="6">
    <location>
        <position position="51"/>
    </location>
</feature>
<dbReference type="Pfam" id="PF00072">
    <property type="entry name" value="Response_reg"/>
    <property type="match status" value="1"/>
</dbReference>
<dbReference type="GO" id="GO:0032993">
    <property type="term" value="C:protein-DNA complex"/>
    <property type="evidence" value="ECO:0007669"/>
    <property type="project" value="TreeGrafter"/>
</dbReference>
<keyword evidence="12" id="KW-1185">Reference proteome</keyword>
<evidence type="ECO:0000256" key="8">
    <source>
        <dbReference type="SAM" id="MobiDB-lite"/>
    </source>
</evidence>
<dbReference type="GO" id="GO:0006355">
    <property type="term" value="P:regulation of DNA-templated transcription"/>
    <property type="evidence" value="ECO:0007669"/>
    <property type="project" value="InterPro"/>
</dbReference>
<dbReference type="PROSITE" id="PS50110">
    <property type="entry name" value="RESPONSE_REGULATORY"/>
    <property type="match status" value="1"/>
</dbReference>
<feature type="DNA-binding region" description="OmpR/PhoB-type" evidence="7">
    <location>
        <begin position="124"/>
        <end position="222"/>
    </location>
</feature>
<evidence type="ECO:0000256" key="4">
    <source>
        <dbReference type="ARBA" id="ARBA00023125"/>
    </source>
</evidence>
<evidence type="ECO:0000259" key="9">
    <source>
        <dbReference type="PROSITE" id="PS50110"/>
    </source>
</evidence>
<dbReference type="InterPro" id="IPR011006">
    <property type="entry name" value="CheY-like_superfamily"/>
</dbReference>
<keyword evidence="1 6" id="KW-0597">Phosphoprotein</keyword>
<dbReference type="InterPro" id="IPR036388">
    <property type="entry name" value="WH-like_DNA-bd_sf"/>
</dbReference>
<dbReference type="InterPro" id="IPR039420">
    <property type="entry name" value="WalR-like"/>
</dbReference>
<dbReference type="SUPFAM" id="SSF52172">
    <property type="entry name" value="CheY-like"/>
    <property type="match status" value="1"/>
</dbReference>
<feature type="compositionally biased region" description="Basic and acidic residues" evidence="8">
    <location>
        <begin position="221"/>
        <end position="232"/>
    </location>
</feature>
<dbReference type="OrthoDB" id="9802426at2"/>
<organism evidence="11 12">
    <name type="scientific">Hydrocarboniphaga effusa AP103</name>
    <dbReference type="NCBI Taxonomy" id="1172194"/>
    <lineage>
        <taxon>Bacteria</taxon>
        <taxon>Pseudomonadati</taxon>
        <taxon>Pseudomonadota</taxon>
        <taxon>Gammaproteobacteria</taxon>
        <taxon>Nevskiales</taxon>
        <taxon>Nevskiaceae</taxon>
        <taxon>Hydrocarboniphaga</taxon>
    </lineage>
</organism>
<dbReference type="GO" id="GO:0000156">
    <property type="term" value="F:phosphorelay response regulator activity"/>
    <property type="evidence" value="ECO:0007669"/>
    <property type="project" value="TreeGrafter"/>
</dbReference>
<proteinExistence type="predicted"/>